<evidence type="ECO:0000313" key="2">
    <source>
        <dbReference type="Proteomes" id="UP000708208"/>
    </source>
</evidence>
<accession>A0A8J2JX17</accession>
<organism evidence="1 2">
    <name type="scientific">Allacma fusca</name>
    <dbReference type="NCBI Taxonomy" id="39272"/>
    <lineage>
        <taxon>Eukaryota</taxon>
        <taxon>Metazoa</taxon>
        <taxon>Ecdysozoa</taxon>
        <taxon>Arthropoda</taxon>
        <taxon>Hexapoda</taxon>
        <taxon>Collembola</taxon>
        <taxon>Symphypleona</taxon>
        <taxon>Sminthuridae</taxon>
        <taxon>Allacma</taxon>
    </lineage>
</organism>
<keyword evidence="2" id="KW-1185">Reference proteome</keyword>
<reference evidence="1" key="1">
    <citation type="submission" date="2021-06" db="EMBL/GenBank/DDBJ databases">
        <authorList>
            <person name="Hodson N. C."/>
            <person name="Mongue J. A."/>
            <person name="Jaron S. K."/>
        </authorList>
    </citation>
    <scope>NUCLEOTIDE SEQUENCE</scope>
</reference>
<protein>
    <submittedName>
        <fullName evidence="1">Uncharacterized protein</fullName>
    </submittedName>
</protein>
<proteinExistence type="predicted"/>
<sequence>MGQDLALPTKKLEYHQHLN</sequence>
<dbReference type="AlphaFoldDB" id="A0A8J2JX17"/>
<evidence type="ECO:0000313" key="1">
    <source>
        <dbReference type="EMBL" id="CAG7713586.1"/>
    </source>
</evidence>
<dbReference type="Proteomes" id="UP000708208">
    <property type="component" value="Unassembled WGS sequence"/>
</dbReference>
<dbReference type="EMBL" id="CAJVCH010033143">
    <property type="protein sequence ID" value="CAG7713586.1"/>
    <property type="molecule type" value="Genomic_DNA"/>
</dbReference>
<comment type="caution">
    <text evidence="1">The sequence shown here is derived from an EMBL/GenBank/DDBJ whole genome shotgun (WGS) entry which is preliminary data.</text>
</comment>
<feature type="non-terminal residue" evidence="1">
    <location>
        <position position="1"/>
    </location>
</feature>
<name>A0A8J2JX17_9HEXA</name>
<gene>
    <name evidence="1" type="ORF">AFUS01_LOCUS5236</name>
</gene>